<dbReference type="OrthoDB" id="195678at2759"/>
<proteinExistence type="predicted"/>
<protein>
    <submittedName>
        <fullName evidence="1">Uncharacterized protein</fullName>
    </submittedName>
</protein>
<dbReference type="Gene3D" id="2.115.10.20">
    <property type="entry name" value="Glycosyl hydrolase domain, family 43"/>
    <property type="match status" value="1"/>
</dbReference>
<evidence type="ECO:0000313" key="2">
    <source>
        <dbReference type="Proteomes" id="UP000812287"/>
    </source>
</evidence>
<dbReference type="GeneID" id="66109976"/>
<feature type="non-terminal residue" evidence="1">
    <location>
        <position position="78"/>
    </location>
</feature>
<gene>
    <name evidence="1" type="ORF">BT62DRAFT_939208</name>
</gene>
<name>A0A9P8AKG7_9AGAR</name>
<organism evidence="1 2">
    <name type="scientific">Guyanagaster necrorhizus</name>
    <dbReference type="NCBI Taxonomy" id="856835"/>
    <lineage>
        <taxon>Eukaryota</taxon>
        <taxon>Fungi</taxon>
        <taxon>Dikarya</taxon>
        <taxon>Basidiomycota</taxon>
        <taxon>Agaricomycotina</taxon>
        <taxon>Agaricomycetes</taxon>
        <taxon>Agaricomycetidae</taxon>
        <taxon>Agaricales</taxon>
        <taxon>Marasmiineae</taxon>
        <taxon>Physalacriaceae</taxon>
        <taxon>Guyanagaster</taxon>
    </lineage>
</organism>
<dbReference type="AlphaFoldDB" id="A0A9P8AKG7"/>
<dbReference type="Proteomes" id="UP000812287">
    <property type="component" value="Unassembled WGS sequence"/>
</dbReference>
<dbReference type="RefSeq" id="XP_043032707.1">
    <property type="nucleotide sequence ID" value="XM_043187679.1"/>
</dbReference>
<keyword evidence="2" id="KW-1185">Reference proteome</keyword>
<dbReference type="SUPFAM" id="SSF75005">
    <property type="entry name" value="Arabinanase/levansucrase/invertase"/>
    <property type="match status" value="1"/>
</dbReference>
<dbReference type="InterPro" id="IPR023296">
    <property type="entry name" value="Glyco_hydro_beta-prop_sf"/>
</dbReference>
<evidence type="ECO:0000313" key="1">
    <source>
        <dbReference type="EMBL" id="KAG7439203.1"/>
    </source>
</evidence>
<reference evidence="1" key="1">
    <citation type="submission" date="2020-11" db="EMBL/GenBank/DDBJ databases">
        <title>Adaptations for nitrogen fixation in a non-lichenized fungal sporocarp promotes dispersal by wood-feeding termites.</title>
        <authorList>
            <consortium name="DOE Joint Genome Institute"/>
            <person name="Koch R.A."/>
            <person name="Yoon G."/>
            <person name="Arayal U."/>
            <person name="Lail K."/>
            <person name="Amirebrahimi M."/>
            <person name="Labutti K."/>
            <person name="Lipzen A."/>
            <person name="Riley R."/>
            <person name="Barry K."/>
            <person name="Henrissat B."/>
            <person name="Grigoriev I.V."/>
            <person name="Herr J.R."/>
            <person name="Aime M.C."/>
        </authorList>
    </citation>
    <scope>NUCLEOTIDE SEQUENCE</scope>
    <source>
        <strain evidence="1">MCA 3950</strain>
    </source>
</reference>
<sequence length="78" mass="8129">MKASIICSPRWPSTYNIRIGRSISPTSSVASGFVDQAGIVLTFGEGTLVLGIHVSIVGPGGQDLMDDVDGFTLVYSGL</sequence>
<dbReference type="EMBL" id="MU250608">
    <property type="protein sequence ID" value="KAG7439203.1"/>
    <property type="molecule type" value="Genomic_DNA"/>
</dbReference>
<accession>A0A9P8AKG7</accession>
<comment type="caution">
    <text evidence="1">The sequence shown here is derived from an EMBL/GenBank/DDBJ whole genome shotgun (WGS) entry which is preliminary data.</text>
</comment>